<evidence type="ECO:0000313" key="1">
    <source>
        <dbReference type="EMBL" id="KKM91403.1"/>
    </source>
</evidence>
<protein>
    <submittedName>
        <fullName evidence="1">Uncharacterized protein</fullName>
    </submittedName>
</protein>
<organism evidence="1">
    <name type="scientific">marine sediment metagenome</name>
    <dbReference type="NCBI Taxonomy" id="412755"/>
    <lineage>
        <taxon>unclassified sequences</taxon>
        <taxon>metagenomes</taxon>
        <taxon>ecological metagenomes</taxon>
    </lineage>
</organism>
<comment type="caution">
    <text evidence="1">The sequence shown here is derived from an EMBL/GenBank/DDBJ whole genome shotgun (WGS) entry which is preliminary data.</text>
</comment>
<reference evidence="1" key="1">
    <citation type="journal article" date="2015" name="Nature">
        <title>Complex archaea that bridge the gap between prokaryotes and eukaryotes.</title>
        <authorList>
            <person name="Spang A."/>
            <person name="Saw J.H."/>
            <person name="Jorgensen S.L."/>
            <person name="Zaremba-Niedzwiedzka K."/>
            <person name="Martijn J."/>
            <person name="Lind A.E."/>
            <person name="van Eijk R."/>
            <person name="Schleper C."/>
            <person name="Guy L."/>
            <person name="Ettema T.J."/>
        </authorList>
    </citation>
    <scope>NUCLEOTIDE SEQUENCE</scope>
</reference>
<dbReference type="EMBL" id="LAZR01006538">
    <property type="protein sequence ID" value="KKM91403.1"/>
    <property type="molecule type" value="Genomic_DNA"/>
</dbReference>
<gene>
    <name evidence="1" type="ORF">LCGC14_1228900</name>
</gene>
<name>A0A0F9LD57_9ZZZZ</name>
<proteinExistence type="predicted"/>
<sequence length="90" mass="10297">MKTFSELFWHYFHIFLVFNGHYSKNMPHEKRKVICEQFGKVLHLPTSIVHLLLSGIVSVDQLSGLNLSALETVENISEDEIVATFSHLIA</sequence>
<dbReference type="AlphaFoldDB" id="A0A0F9LD57"/>
<accession>A0A0F9LD57</accession>